<dbReference type="Proteomes" id="UP000298030">
    <property type="component" value="Unassembled WGS sequence"/>
</dbReference>
<accession>A0A4Y7SK93</accession>
<protein>
    <submittedName>
        <fullName evidence="1">Uncharacterized protein</fullName>
    </submittedName>
</protein>
<organism evidence="1 2">
    <name type="scientific">Coprinellus micaceus</name>
    <name type="common">Glistening ink-cap mushroom</name>
    <name type="synonym">Coprinus micaceus</name>
    <dbReference type="NCBI Taxonomy" id="71717"/>
    <lineage>
        <taxon>Eukaryota</taxon>
        <taxon>Fungi</taxon>
        <taxon>Dikarya</taxon>
        <taxon>Basidiomycota</taxon>
        <taxon>Agaricomycotina</taxon>
        <taxon>Agaricomycetes</taxon>
        <taxon>Agaricomycetidae</taxon>
        <taxon>Agaricales</taxon>
        <taxon>Agaricineae</taxon>
        <taxon>Psathyrellaceae</taxon>
        <taxon>Coprinellus</taxon>
    </lineage>
</organism>
<dbReference type="EMBL" id="QPFP01000093">
    <property type="protein sequence ID" value="TEB22310.1"/>
    <property type="molecule type" value="Genomic_DNA"/>
</dbReference>
<gene>
    <name evidence="1" type="ORF">FA13DRAFT_1517078</name>
</gene>
<keyword evidence="2" id="KW-1185">Reference proteome</keyword>
<evidence type="ECO:0000313" key="2">
    <source>
        <dbReference type="Proteomes" id="UP000298030"/>
    </source>
</evidence>
<reference evidence="1 2" key="1">
    <citation type="journal article" date="2019" name="Nat. Ecol. Evol.">
        <title>Megaphylogeny resolves global patterns of mushroom evolution.</title>
        <authorList>
            <person name="Varga T."/>
            <person name="Krizsan K."/>
            <person name="Foldi C."/>
            <person name="Dima B."/>
            <person name="Sanchez-Garcia M."/>
            <person name="Sanchez-Ramirez S."/>
            <person name="Szollosi G.J."/>
            <person name="Szarkandi J.G."/>
            <person name="Papp V."/>
            <person name="Albert L."/>
            <person name="Andreopoulos W."/>
            <person name="Angelini C."/>
            <person name="Antonin V."/>
            <person name="Barry K.W."/>
            <person name="Bougher N.L."/>
            <person name="Buchanan P."/>
            <person name="Buyck B."/>
            <person name="Bense V."/>
            <person name="Catcheside P."/>
            <person name="Chovatia M."/>
            <person name="Cooper J."/>
            <person name="Damon W."/>
            <person name="Desjardin D."/>
            <person name="Finy P."/>
            <person name="Geml J."/>
            <person name="Haridas S."/>
            <person name="Hughes K."/>
            <person name="Justo A."/>
            <person name="Karasinski D."/>
            <person name="Kautmanova I."/>
            <person name="Kiss B."/>
            <person name="Kocsube S."/>
            <person name="Kotiranta H."/>
            <person name="LaButti K.M."/>
            <person name="Lechner B.E."/>
            <person name="Liimatainen K."/>
            <person name="Lipzen A."/>
            <person name="Lukacs Z."/>
            <person name="Mihaltcheva S."/>
            <person name="Morgado L.N."/>
            <person name="Niskanen T."/>
            <person name="Noordeloos M.E."/>
            <person name="Ohm R.A."/>
            <person name="Ortiz-Santana B."/>
            <person name="Ovrebo C."/>
            <person name="Racz N."/>
            <person name="Riley R."/>
            <person name="Savchenko A."/>
            <person name="Shiryaev A."/>
            <person name="Soop K."/>
            <person name="Spirin V."/>
            <person name="Szebenyi C."/>
            <person name="Tomsovsky M."/>
            <person name="Tulloss R.E."/>
            <person name="Uehling J."/>
            <person name="Grigoriev I.V."/>
            <person name="Vagvolgyi C."/>
            <person name="Papp T."/>
            <person name="Martin F.M."/>
            <person name="Miettinen O."/>
            <person name="Hibbett D.S."/>
            <person name="Nagy L.G."/>
        </authorList>
    </citation>
    <scope>NUCLEOTIDE SEQUENCE [LARGE SCALE GENOMIC DNA]</scope>
    <source>
        <strain evidence="1 2">FP101781</strain>
    </source>
</reference>
<comment type="caution">
    <text evidence="1">The sequence shown here is derived from an EMBL/GenBank/DDBJ whole genome shotgun (WGS) entry which is preliminary data.</text>
</comment>
<evidence type="ECO:0000313" key="1">
    <source>
        <dbReference type="EMBL" id="TEB22310.1"/>
    </source>
</evidence>
<name>A0A4Y7SK93_COPMI</name>
<dbReference type="AlphaFoldDB" id="A0A4Y7SK93"/>
<proteinExistence type="predicted"/>
<sequence length="178" mass="20139">MADVYVVRPGLGGTIGRSHFGFCRWVIPRLSCIEREHGIGPRAIVVPVQAARHDSQKSLGRRRSHPIKPCIMGKPARSDMPQILFSNFPGAWFEAWVELDEGLKGTRRRTSGYELGDVIEPDIIPPVKTRVYWRRSHGGTRRLHSERSQHAFIPPFIRSLSPLTSLLIPLPPTRSLYT</sequence>